<dbReference type="Pfam" id="PF03372">
    <property type="entry name" value="Exo_endo_phos"/>
    <property type="match status" value="1"/>
</dbReference>
<dbReference type="RefSeq" id="WP_070048404.1">
    <property type="nucleotide sequence ID" value="NZ_CBCSDO010000003.1"/>
</dbReference>
<dbReference type="CDD" id="cd10283">
    <property type="entry name" value="MnuA_DNase1-like"/>
    <property type="match status" value="1"/>
</dbReference>
<comment type="caution">
    <text evidence="3">The sequence shown here is derived from an EMBL/GenBank/DDBJ whole genome shotgun (WGS) entry which is preliminary data.</text>
</comment>
<dbReference type="InterPro" id="IPR036691">
    <property type="entry name" value="Endo/exonu/phosph_ase_sf"/>
</dbReference>
<feature type="chain" id="PRO_5009200350" evidence="1">
    <location>
        <begin position="31"/>
        <end position="623"/>
    </location>
</feature>
<sequence length="623" mass="67670">MSSFSLRAASASALTFAFVIASIGATPAIAADTGHKLCSSSFTPISHIQGQTDSSPLQGKNITTQGVVTAIVYAGSPEAGITITAHPANDASNQNMTDKGLNISKASSGLFIADSTAASRYQPGQLIQLTGTVTEHNAMTSLTAISHSQVCQTKQTIAPRQIQLPLPANMSWEQLEGQWLSFSQKLVVNDSYDLPRYGEITLAAERLWIPTEIMSPGAEANALYQQQQQQMLVLDDGLWQQNPDPVRYPSPALSADNSLRIGDEVSNISGVLIEDKRGYRLVPTTNPVFITRNPRPAAPSAKPETGLRIASFNVLNYFNGSNAKKAFPTKRGASNKAEFIRQQSKIVSALLALDADVIGLLEVENNGYDTNSAIVNLTQALNRVATARPYQFIRTKQAPGDDAIKVALLYRSSAVKPVGHAALSFAAPFQYGSRVPLAQSFQHLASEQIVTVSINHFKSKGSCNRASSKMDMNNHDGQGCWNGQRVASAKALHNWLASQPTGIHTDKMLILGDLNAYRMEDPITKLEQAGWQYLVQNDKDTTQNSAAYSYVYRGRTGSLDHALATPALAKYLHKMEHWPINADEPAVLDYNLEHKSSAQQQGYYAAGPYRSSDHDPLIATFMF</sequence>
<name>A0A1E7Q459_9GAMM</name>
<organism evidence="3 4">
    <name type="scientific">Rheinheimera salexigens</name>
    <dbReference type="NCBI Taxonomy" id="1628148"/>
    <lineage>
        <taxon>Bacteria</taxon>
        <taxon>Pseudomonadati</taxon>
        <taxon>Pseudomonadota</taxon>
        <taxon>Gammaproteobacteria</taxon>
        <taxon>Chromatiales</taxon>
        <taxon>Chromatiaceae</taxon>
        <taxon>Rheinheimera</taxon>
    </lineage>
</organism>
<dbReference type="STRING" id="1628148.BI198_04115"/>
<dbReference type="PANTHER" id="PTHR42834:SF1">
    <property type="entry name" value="ENDONUCLEASE_EXONUCLEASE_PHOSPHATASE FAMILY PROTEIN (AFU_ORTHOLOGUE AFUA_3G09210)"/>
    <property type="match status" value="1"/>
</dbReference>
<reference evidence="4" key="1">
    <citation type="submission" date="2016-09" db="EMBL/GenBank/DDBJ databases">
        <authorList>
            <person name="Wan X."/>
            <person name="Hou S."/>
        </authorList>
    </citation>
    <scope>NUCLEOTIDE SEQUENCE [LARGE SCALE GENOMIC DNA]</scope>
    <source>
        <strain evidence="4">KH87</strain>
    </source>
</reference>
<dbReference type="Gene3D" id="3.60.10.10">
    <property type="entry name" value="Endonuclease/exonuclease/phosphatase"/>
    <property type="match status" value="1"/>
</dbReference>
<evidence type="ECO:0000256" key="1">
    <source>
        <dbReference type="SAM" id="SignalP"/>
    </source>
</evidence>
<dbReference type="Proteomes" id="UP000242258">
    <property type="component" value="Unassembled WGS sequence"/>
</dbReference>
<dbReference type="NCBIfam" id="NF033681">
    <property type="entry name" value="ExeM_NucH_DNase"/>
    <property type="match status" value="1"/>
</dbReference>
<feature type="signal peptide" evidence="1">
    <location>
        <begin position="1"/>
        <end position="30"/>
    </location>
</feature>
<dbReference type="GO" id="GO:0003824">
    <property type="term" value="F:catalytic activity"/>
    <property type="evidence" value="ECO:0007669"/>
    <property type="project" value="InterPro"/>
</dbReference>
<dbReference type="PANTHER" id="PTHR42834">
    <property type="entry name" value="ENDONUCLEASE/EXONUCLEASE/PHOSPHATASE FAMILY PROTEIN (AFU_ORTHOLOGUE AFUA_3G09210)"/>
    <property type="match status" value="1"/>
</dbReference>
<dbReference type="SUPFAM" id="SSF56219">
    <property type="entry name" value="DNase I-like"/>
    <property type="match status" value="1"/>
</dbReference>
<dbReference type="AlphaFoldDB" id="A0A1E7Q459"/>
<dbReference type="InterPro" id="IPR005135">
    <property type="entry name" value="Endo/exonuclease/phosphatase"/>
</dbReference>
<keyword evidence="4" id="KW-1185">Reference proteome</keyword>
<evidence type="ECO:0000313" key="3">
    <source>
        <dbReference type="EMBL" id="OEY68838.1"/>
    </source>
</evidence>
<dbReference type="InterPro" id="IPR047971">
    <property type="entry name" value="ExeM-like"/>
</dbReference>
<accession>A0A1E7Q459</accession>
<proteinExistence type="predicted"/>
<gene>
    <name evidence="3" type="ORF">BI198_04115</name>
</gene>
<dbReference type="EMBL" id="MKEK01000001">
    <property type="protein sequence ID" value="OEY68838.1"/>
    <property type="molecule type" value="Genomic_DNA"/>
</dbReference>
<keyword evidence="1" id="KW-0732">Signal</keyword>
<feature type="domain" description="Endonuclease/exonuclease/phosphatase" evidence="2">
    <location>
        <begin position="311"/>
        <end position="614"/>
    </location>
</feature>
<evidence type="ECO:0000313" key="4">
    <source>
        <dbReference type="Proteomes" id="UP000242258"/>
    </source>
</evidence>
<protein>
    <submittedName>
        <fullName evidence="3">Nuclease</fullName>
    </submittedName>
</protein>
<dbReference type="CDD" id="cd04486">
    <property type="entry name" value="YhcR_OBF_like"/>
    <property type="match status" value="1"/>
</dbReference>
<dbReference type="OrthoDB" id="9800417at2"/>
<evidence type="ECO:0000259" key="2">
    <source>
        <dbReference type="Pfam" id="PF03372"/>
    </source>
</evidence>